<keyword evidence="1" id="KW-0963">Cytoplasm</keyword>
<proteinExistence type="predicted"/>
<dbReference type="GO" id="GO:0016787">
    <property type="term" value="F:hydrolase activity"/>
    <property type="evidence" value="ECO:0007669"/>
    <property type="project" value="UniProtKB-KW"/>
</dbReference>
<dbReference type="Gene3D" id="3.10.129.10">
    <property type="entry name" value="Hotdog Thioesterase"/>
    <property type="match status" value="1"/>
</dbReference>
<gene>
    <name evidence="6" type="ORF">UFOPK3164_01560</name>
    <name evidence="7" type="ORF">UFOPK3427_01518</name>
    <name evidence="8" type="ORF">UFOPK4112_00244</name>
</gene>
<feature type="region of interest" description="Disordered" evidence="5">
    <location>
        <begin position="1"/>
        <end position="30"/>
    </location>
</feature>
<sequence>MTNLRPDLPDDASVRNGTPLSSHDHPRNDVASSVRDVIHTLVTKEIPDEVLEAEAVVIAESADRLRDAVIEGKRPRDTSPVITDHPQDFFPFGPTTGRANPMALPIDIWAVDTETYPEIRGQAVFTETYEGPPTCVHGGIISLIFDELLGNASLIAGVPAMTGTLTIRYKKPTPLLHKLDLVAKMVRVEGRKAHVYGSISLDGEVTAEAEGIFVVVPHERMIDNAERHSARVAQERTES</sequence>
<protein>
    <submittedName>
        <fullName evidence="6">Unannotated protein</fullName>
    </submittedName>
</protein>
<dbReference type="EMBL" id="CAFBLT010000002">
    <property type="protein sequence ID" value="CAB4881421.1"/>
    <property type="molecule type" value="Genomic_DNA"/>
</dbReference>
<dbReference type="GO" id="GO:0006631">
    <property type="term" value="P:fatty acid metabolic process"/>
    <property type="evidence" value="ECO:0007669"/>
    <property type="project" value="UniProtKB-KW"/>
</dbReference>
<dbReference type="InterPro" id="IPR052365">
    <property type="entry name" value="THEM4/THEM5_acyl-CoA_thioest"/>
</dbReference>
<reference evidence="6" key="1">
    <citation type="submission" date="2020-05" db="EMBL/GenBank/DDBJ databases">
        <authorList>
            <person name="Chiriac C."/>
            <person name="Salcher M."/>
            <person name="Ghai R."/>
            <person name="Kavagutti S V."/>
        </authorList>
    </citation>
    <scope>NUCLEOTIDE SEQUENCE</scope>
</reference>
<evidence type="ECO:0000313" key="6">
    <source>
        <dbReference type="EMBL" id="CAB4833990.1"/>
    </source>
</evidence>
<dbReference type="AlphaFoldDB" id="A0A6J7ANB3"/>
<keyword evidence="4" id="KW-0443">Lipid metabolism</keyword>
<accession>A0A6J7ANB3</accession>
<dbReference type="InterPro" id="IPR029069">
    <property type="entry name" value="HotDog_dom_sf"/>
</dbReference>
<dbReference type="PANTHER" id="PTHR12418:SF19">
    <property type="entry name" value="ACYL-COENZYME A THIOESTERASE THEM4"/>
    <property type="match status" value="1"/>
</dbReference>
<keyword evidence="3" id="KW-0276">Fatty acid metabolism</keyword>
<evidence type="ECO:0000256" key="3">
    <source>
        <dbReference type="ARBA" id="ARBA00022832"/>
    </source>
</evidence>
<dbReference type="EMBL" id="CAFABE010000105">
    <property type="protein sequence ID" value="CAB4833990.1"/>
    <property type="molecule type" value="Genomic_DNA"/>
</dbReference>
<dbReference type="SUPFAM" id="SSF54637">
    <property type="entry name" value="Thioesterase/thiol ester dehydrase-isomerase"/>
    <property type="match status" value="1"/>
</dbReference>
<evidence type="ECO:0000313" key="8">
    <source>
        <dbReference type="EMBL" id="CAB5009907.1"/>
    </source>
</evidence>
<evidence type="ECO:0000256" key="4">
    <source>
        <dbReference type="ARBA" id="ARBA00023098"/>
    </source>
</evidence>
<evidence type="ECO:0000256" key="2">
    <source>
        <dbReference type="ARBA" id="ARBA00022801"/>
    </source>
</evidence>
<evidence type="ECO:0000313" key="7">
    <source>
        <dbReference type="EMBL" id="CAB4881421.1"/>
    </source>
</evidence>
<organism evidence="6">
    <name type="scientific">freshwater metagenome</name>
    <dbReference type="NCBI Taxonomy" id="449393"/>
    <lineage>
        <taxon>unclassified sequences</taxon>
        <taxon>metagenomes</taxon>
        <taxon>ecological metagenomes</taxon>
    </lineage>
</organism>
<dbReference type="CDD" id="cd03443">
    <property type="entry name" value="PaaI_thioesterase"/>
    <property type="match status" value="1"/>
</dbReference>
<dbReference type="PANTHER" id="PTHR12418">
    <property type="entry name" value="ACYL-COENZYME A THIOESTERASE THEM4"/>
    <property type="match status" value="1"/>
</dbReference>
<evidence type="ECO:0000256" key="5">
    <source>
        <dbReference type="SAM" id="MobiDB-lite"/>
    </source>
</evidence>
<name>A0A6J7ANB3_9ZZZZ</name>
<dbReference type="EMBL" id="CAFBPM010000002">
    <property type="protein sequence ID" value="CAB5009907.1"/>
    <property type="molecule type" value="Genomic_DNA"/>
</dbReference>
<keyword evidence="2" id="KW-0378">Hydrolase</keyword>
<evidence type="ECO:0000256" key="1">
    <source>
        <dbReference type="ARBA" id="ARBA00022490"/>
    </source>
</evidence>